<comment type="caution">
    <text evidence="1">The sequence shown here is derived from an EMBL/GenBank/DDBJ whole genome shotgun (WGS) entry which is preliminary data.</text>
</comment>
<organism evidence="1 2">
    <name type="scientific">Alkalimonas cellulosilytica</name>
    <dbReference type="NCBI Taxonomy" id="3058395"/>
    <lineage>
        <taxon>Bacteria</taxon>
        <taxon>Pseudomonadati</taxon>
        <taxon>Pseudomonadota</taxon>
        <taxon>Gammaproteobacteria</taxon>
        <taxon>Alkalimonas</taxon>
    </lineage>
</organism>
<evidence type="ECO:0000313" key="1">
    <source>
        <dbReference type="EMBL" id="MEE2002985.1"/>
    </source>
</evidence>
<dbReference type="RefSeq" id="WP_330130032.1">
    <property type="nucleotide sequence ID" value="NZ_JAUHLI010000019.1"/>
</dbReference>
<evidence type="ECO:0000313" key="2">
    <source>
        <dbReference type="Proteomes" id="UP001336314"/>
    </source>
</evidence>
<dbReference type="Gene3D" id="3.30.2310.20">
    <property type="entry name" value="RelE-like"/>
    <property type="match status" value="1"/>
</dbReference>
<sequence>MSKPFSIVSSPLFRLSVQRFKAFLSDKYGEQKAADTLTAIQQRILQHLPNTPEIAPISERLFALGITEYRQWQLDGHNLLFYSVNEQQHQIELLLSMDSRQSLQKLLFELNLLL</sequence>
<name>A0ABU7J9U5_9GAMM</name>
<dbReference type="EMBL" id="JAUHLI010000019">
    <property type="protein sequence ID" value="MEE2002985.1"/>
    <property type="molecule type" value="Genomic_DNA"/>
</dbReference>
<dbReference type="Proteomes" id="UP001336314">
    <property type="component" value="Unassembled WGS sequence"/>
</dbReference>
<keyword evidence="2" id="KW-1185">Reference proteome</keyword>
<evidence type="ECO:0008006" key="3">
    <source>
        <dbReference type="Google" id="ProtNLM"/>
    </source>
</evidence>
<protein>
    <recommendedName>
        <fullName evidence="3">Plasmid stabilization system</fullName>
    </recommendedName>
</protein>
<dbReference type="InterPro" id="IPR035093">
    <property type="entry name" value="RelE/ParE_toxin_dom_sf"/>
</dbReference>
<proteinExistence type="predicted"/>
<accession>A0ABU7J9U5</accession>
<gene>
    <name evidence="1" type="ORF">QWY20_16120</name>
</gene>
<reference evidence="1 2" key="1">
    <citation type="submission" date="2023-07" db="EMBL/GenBank/DDBJ databases">
        <title>Alkalimonas sp., MEB108 novel, alkaliphilic bacterium isolated from Lonar Lake, India.</title>
        <authorList>
            <person name="Joshi A."/>
            <person name="Thite S."/>
        </authorList>
    </citation>
    <scope>NUCLEOTIDE SEQUENCE [LARGE SCALE GENOMIC DNA]</scope>
    <source>
        <strain evidence="1 2">MEB108</strain>
    </source>
</reference>